<protein>
    <submittedName>
        <fullName evidence="2">Uncharacterized protein</fullName>
    </submittedName>
</protein>
<feature type="compositionally biased region" description="Low complexity" evidence="1">
    <location>
        <begin position="189"/>
        <end position="200"/>
    </location>
</feature>
<reference evidence="2 3" key="2">
    <citation type="journal article" date="2011" name="J. Antibiot.">
        <title>Furaquinocins I and J: novel polyketide isoprenoid hybrid compounds from Streptomyces reveromyceticus SN-593.</title>
        <authorList>
            <person name="Panthee S."/>
            <person name="Takahashi S."/>
            <person name="Takagi H."/>
            <person name="Nogawa T."/>
            <person name="Oowada E."/>
            <person name="Uramoto M."/>
            <person name="Osada H."/>
        </authorList>
    </citation>
    <scope>NUCLEOTIDE SEQUENCE [LARGE SCALE GENOMIC DNA]</scope>
    <source>
        <strain evidence="2 3">SN-593</strain>
    </source>
</reference>
<dbReference type="EMBL" id="AP018365">
    <property type="protein sequence ID" value="BBA98297.1"/>
    <property type="molecule type" value="Genomic_DNA"/>
</dbReference>
<gene>
    <name evidence="2" type="ORF">RVR_4429</name>
</gene>
<reference evidence="2 3" key="1">
    <citation type="journal article" date="2010" name="J. Bacteriol.">
        <title>Biochemical characterization of a novel indole prenyltransferase from Streptomyces sp. SN-593.</title>
        <authorList>
            <person name="Takahashi S."/>
            <person name="Takagi H."/>
            <person name="Toyoda A."/>
            <person name="Uramoto M."/>
            <person name="Nogawa T."/>
            <person name="Ueki M."/>
            <person name="Sakaki Y."/>
            <person name="Osada H."/>
        </authorList>
    </citation>
    <scope>NUCLEOTIDE SEQUENCE [LARGE SCALE GENOMIC DNA]</scope>
    <source>
        <strain evidence="2 3">SN-593</strain>
    </source>
</reference>
<feature type="region of interest" description="Disordered" evidence="1">
    <location>
        <begin position="1"/>
        <end position="28"/>
    </location>
</feature>
<evidence type="ECO:0000313" key="3">
    <source>
        <dbReference type="Proteomes" id="UP000595703"/>
    </source>
</evidence>
<name>A0A7U3UT05_9ACTN</name>
<dbReference type="Proteomes" id="UP000595703">
    <property type="component" value="Chromosome"/>
</dbReference>
<feature type="region of interest" description="Disordered" evidence="1">
    <location>
        <begin position="178"/>
        <end position="200"/>
    </location>
</feature>
<organism evidence="2 3">
    <name type="scientific">Actinacidiphila reveromycinica</name>
    <dbReference type="NCBI Taxonomy" id="659352"/>
    <lineage>
        <taxon>Bacteria</taxon>
        <taxon>Bacillati</taxon>
        <taxon>Actinomycetota</taxon>
        <taxon>Actinomycetes</taxon>
        <taxon>Kitasatosporales</taxon>
        <taxon>Streptomycetaceae</taxon>
        <taxon>Actinacidiphila</taxon>
    </lineage>
</organism>
<reference evidence="2 3" key="4">
    <citation type="journal article" date="2020" name="Sci. Rep.">
        <title>beta-carboline chemical signals induce reveromycin production through a LuxR family regulator in Streptomyces sp. SN-593.</title>
        <authorList>
            <person name="Panthee S."/>
            <person name="Kito N."/>
            <person name="Hayashi T."/>
            <person name="Shimizu T."/>
            <person name="Ishikawa J."/>
            <person name="Hamamoto H."/>
            <person name="Osada H."/>
            <person name="Takahashi S."/>
        </authorList>
    </citation>
    <scope>NUCLEOTIDE SEQUENCE [LARGE SCALE GENOMIC DNA]</scope>
    <source>
        <strain evidence="2 3">SN-593</strain>
    </source>
</reference>
<dbReference type="KEGG" id="arev:RVR_4429"/>
<evidence type="ECO:0000256" key="1">
    <source>
        <dbReference type="SAM" id="MobiDB-lite"/>
    </source>
</evidence>
<sequence length="200" mass="22030">MPATRRAAEDTPMPQTDHPSNTATVEHDTLPPFSGEETECVKCSHLDAFTRFRPACPRGLWEYNGRTDMRGPLPERLERQCQRCDYQWDEALNPAPGTRAATTKDIAYALTTAARRWTVELHPGLSAQMASELVEMLHVLVRLDHPMWLPRPGRPLAVPPAEAADPDPQLTAAVPVPLSDRADLQPGPTAYTTATTAATE</sequence>
<reference evidence="2 3" key="3">
    <citation type="journal article" date="2011" name="Nat. Chem. Biol.">
        <title>Reveromycin A biosynthesis uses RevG and RevJ for stereospecific spiroacetal formation.</title>
        <authorList>
            <person name="Takahashi S."/>
            <person name="Toyoda A."/>
            <person name="Sekiyama Y."/>
            <person name="Takagi H."/>
            <person name="Nogawa T."/>
            <person name="Uramoto M."/>
            <person name="Suzuki R."/>
            <person name="Koshino H."/>
            <person name="Kumano T."/>
            <person name="Panthee S."/>
            <person name="Dairi T."/>
            <person name="Ishikawa J."/>
            <person name="Ikeda H."/>
            <person name="Sakaki Y."/>
            <person name="Osada H."/>
        </authorList>
    </citation>
    <scope>NUCLEOTIDE SEQUENCE [LARGE SCALE GENOMIC DNA]</scope>
    <source>
        <strain evidence="2 3">SN-593</strain>
    </source>
</reference>
<dbReference type="AlphaFoldDB" id="A0A7U3UT05"/>
<feature type="compositionally biased region" description="Polar residues" evidence="1">
    <location>
        <begin position="13"/>
        <end position="24"/>
    </location>
</feature>
<proteinExistence type="predicted"/>
<evidence type="ECO:0000313" key="2">
    <source>
        <dbReference type="EMBL" id="BBA98297.1"/>
    </source>
</evidence>
<keyword evidence="3" id="KW-1185">Reference proteome</keyword>
<accession>A0A7U3UT05</accession>